<protein>
    <submittedName>
        <fullName evidence="2">Uncharacterized protein</fullName>
    </submittedName>
</protein>
<dbReference type="STRING" id="1076872.G8ZW60"/>
<feature type="region of interest" description="Disordered" evidence="1">
    <location>
        <begin position="216"/>
        <end position="242"/>
    </location>
</feature>
<dbReference type="FunCoup" id="G8ZW60">
    <property type="interactions" value="182"/>
</dbReference>
<feature type="compositionally biased region" description="Basic residues" evidence="1">
    <location>
        <begin position="153"/>
        <end position="168"/>
    </location>
</feature>
<evidence type="ECO:0000313" key="3">
    <source>
        <dbReference type="Proteomes" id="UP000005627"/>
    </source>
</evidence>
<feature type="compositionally biased region" description="Basic and acidic residues" evidence="1">
    <location>
        <begin position="270"/>
        <end position="283"/>
    </location>
</feature>
<feature type="compositionally biased region" description="Polar residues" evidence="1">
    <location>
        <begin position="318"/>
        <end position="336"/>
    </location>
</feature>
<dbReference type="InParanoid" id="G8ZW60"/>
<feature type="region of interest" description="Disordered" evidence="1">
    <location>
        <begin position="438"/>
        <end position="593"/>
    </location>
</feature>
<feature type="region of interest" description="Disordered" evidence="1">
    <location>
        <begin position="366"/>
        <end position="393"/>
    </location>
</feature>
<accession>G8ZW60</accession>
<feature type="compositionally biased region" description="Low complexity" evidence="1">
    <location>
        <begin position="508"/>
        <end position="527"/>
    </location>
</feature>
<feature type="region of interest" description="Disordered" evidence="1">
    <location>
        <begin position="122"/>
        <end position="169"/>
    </location>
</feature>
<dbReference type="OrthoDB" id="4065296at2759"/>
<name>G8ZW60_TORDE</name>
<feature type="compositionally biased region" description="Low complexity" evidence="1">
    <location>
        <begin position="287"/>
        <end position="307"/>
    </location>
</feature>
<evidence type="ECO:0000313" key="2">
    <source>
        <dbReference type="EMBL" id="CCE92854.1"/>
    </source>
</evidence>
<dbReference type="Proteomes" id="UP000005627">
    <property type="component" value="Chromosome 6"/>
</dbReference>
<dbReference type="GeneID" id="11501156"/>
<dbReference type="EMBL" id="HE616747">
    <property type="protein sequence ID" value="CCE92854.1"/>
    <property type="molecule type" value="Genomic_DNA"/>
</dbReference>
<dbReference type="AlphaFoldDB" id="G8ZW60"/>
<dbReference type="HOGENOM" id="CLU_418607_0_0_1"/>
<sequence length="593" mass="65457">MNDPLNDPMVVAVEQGNEKLPHLNSTQKANPIEEFFQELHQSMKSVDLGTASQTTEQITLDIPPYTADYKPEVSSKKRHLYSINELLAFSRELPAATSEEVINSLPKKKFWRLNRRFSDHQAHGKNVGHKNAKNIGSNRPVSNDDMPFERRNNKNKGARATHPKRGSRFSKNEDLMEEKDIAVNNDDLLALEEEFEPTGNSMADFEMWKAKMREMERKKKGLPANDTNELQEPIPAVSTTSSSISDFLKLSNKITEPDAARSQSIPDLKASTDKESMQKHDTPTEPVVGTSSRFSSFFTNSTSSVSSPYLKPAEPELASNSTHKNPEVTSSKTSGSRLMSFFNKEQNVGGEAPVFVNSPKEQPKFMPPPGFPPQNKAKEQQEMPPTMPPMQQIPQQIPQQIQQQQPLTNNAFFQGLLNKGKVGGSTLPAGPPPGVAMPSNGPHISQQGQRHRQTAQQAGVGVPPGFNMGMHPPGFVSPMQGGPVQVPNGMPMANSTKNSNNGNQSNKPQQPLQQRQPPLQPGMLPQQFVPPPGFPPMQSIPPNFNPNMYIPSNGMMPPNGQQFFPPVPPPNGVMNFPPFPNQAGFPPRENRNK</sequence>
<dbReference type="KEGG" id="tdl:TDEL_0F00430"/>
<proteinExistence type="predicted"/>
<evidence type="ECO:0000256" key="1">
    <source>
        <dbReference type="SAM" id="MobiDB-lite"/>
    </source>
</evidence>
<feature type="compositionally biased region" description="Pro residues" evidence="1">
    <location>
        <begin position="528"/>
        <end position="539"/>
    </location>
</feature>
<feature type="compositionally biased region" description="Polar residues" evidence="1">
    <location>
        <begin position="493"/>
        <end position="507"/>
    </location>
</feature>
<dbReference type="RefSeq" id="XP_003682065.1">
    <property type="nucleotide sequence ID" value="XM_003682017.1"/>
</dbReference>
<organism evidence="2 3">
    <name type="scientific">Torulaspora delbrueckii</name>
    <name type="common">Yeast</name>
    <name type="synonym">Candida colliculosa</name>
    <dbReference type="NCBI Taxonomy" id="4950"/>
    <lineage>
        <taxon>Eukaryota</taxon>
        <taxon>Fungi</taxon>
        <taxon>Dikarya</taxon>
        <taxon>Ascomycota</taxon>
        <taxon>Saccharomycotina</taxon>
        <taxon>Saccharomycetes</taxon>
        <taxon>Saccharomycetales</taxon>
        <taxon>Saccharomycetaceae</taxon>
        <taxon>Torulaspora</taxon>
    </lineage>
</organism>
<dbReference type="eggNOG" id="ENOG502S0PT">
    <property type="taxonomic scope" value="Eukaryota"/>
</dbReference>
<keyword evidence="3" id="KW-1185">Reference proteome</keyword>
<feature type="region of interest" description="Disordered" evidence="1">
    <location>
        <begin position="255"/>
        <end position="336"/>
    </location>
</feature>
<gene>
    <name evidence="2" type="primary">TDEL0F00430</name>
    <name evidence="2" type="ORF">TDEL_0F00430</name>
</gene>
<reference evidence="2 3" key="1">
    <citation type="journal article" date="2011" name="Proc. Natl. Acad. Sci. U.S.A.">
        <title>Evolutionary erosion of yeast sex chromosomes by mating-type switching accidents.</title>
        <authorList>
            <person name="Gordon J.L."/>
            <person name="Armisen D."/>
            <person name="Proux-Wera E."/>
            <person name="Oheigeartaigh S.S."/>
            <person name="Byrne K.P."/>
            <person name="Wolfe K.H."/>
        </authorList>
    </citation>
    <scope>NUCLEOTIDE SEQUENCE [LARGE SCALE GENOMIC DNA]</scope>
    <source>
        <strain evidence="3">ATCC 10662 / CBS 1146 / NBRC 0425 / NCYC 2629 / NRRL Y-866</strain>
    </source>
</reference>